<feature type="transmembrane region" description="Helical" evidence="6">
    <location>
        <begin position="340"/>
        <end position="361"/>
    </location>
</feature>
<keyword evidence="3 6" id="KW-0812">Transmembrane</keyword>
<dbReference type="CDD" id="cd06581">
    <property type="entry name" value="TM_PBP1_LivM_like"/>
    <property type="match status" value="1"/>
</dbReference>
<dbReference type="Proteomes" id="UP000295106">
    <property type="component" value="Unassembled WGS sequence"/>
</dbReference>
<feature type="transmembrane region" description="Helical" evidence="6">
    <location>
        <begin position="228"/>
        <end position="252"/>
    </location>
</feature>
<keyword evidence="4 6" id="KW-1133">Transmembrane helix</keyword>
<dbReference type="AlphaFoldDB" id="A0A4R2MMP3"/>
<feature type="transmembrane region" description="Helical" evidence="6">
    <location>
        <begin position="264"/>
        <end position="289"/>
    </location>
</feature>
<dbReference type="GO" id="GO:0005886">
    <property type="term" value="C:plasma membrane"/>
    <property type="evidence" value="ECO:0007669"/>
    <property type="project" value="UniProtKB-SubCell"/>
</dbReference>
<dbReference type="PANTHER" id="PTHR30482:SF17">
    <property type="entry name" value="ABC TRANSPORTER ATP-BINDING PROTEIN"/>
    <property type="match status" value="1"/>
</dbReference>
<feature type="transmembrane region" description="Helical" evidence="6">
    <location>
        <begin position="130"/>
        <end position="152"/>
    </location>
</feature>
<name>A0A4R2MMP3_RUBGE</name>
<reference evidence="7 8" key="1">
    <citation type="submission" date="2019-03" db="EMBL/GenBank/DDBJ databases">
        <title>Genomic Encyclopedia of Type Strains, Phase IV (KMG-IV): sequencing the most valuable type-strain genomes for metagenomic binning, comparative biology and taxonomic classification.</title>
        <authorList>
            <person name="Goeker M."/>
        </authorList>
    </citation>
    <scope>NUCLEOTIDE SEQUENCE [LARGE SCALE GENOMIC DNA]</scope>
    <source>
        <strain evidence="7 8">DSM 1709</strain>
    </source>
</reference>
<organism evidence="7 8">
    <name type="scientific">Rubrivivax gelatinosus</name>
    <name type="common">Rhodocyclus gelatinosus</name>
    <name type="synonym">Rhodopseudomonas gelatinosa</name>
    <dbReference type="NCBI Taxonomy" id="28068"/>
    <lineage>
        <taxon>Bacteria</taxon>
        <taxon>Pseudomonadati</taxon>
        <taxon>Pseudomonadota</taxon>
        <taxon>Betaproteobacteria</taxon>
        <taxon>Burkholderiales</taxon>
        <taxon>Sphaerotilaceae</taxon>
        <taxon>Rubrivivax</taxon>
    </lineage>
</organism>
<dbReference type="Pfam" id="PF02653">
    <property type="entry name" value="BPD_transp_2"/>
    <property type="match status" value="1"/>
</dbReference>
<keyword evidence="5 6" id="KW-0472">Membrane</keyword>
<accession>A0A4R2MMP3</accession>
<dbReference type="RefSeq" id="WP_338100641.1">
    <property type="nucleotide sequence ID" value="NZ_CP181387.1"/>
</dbReference>
<evidence type="ECO:0000256" key="3">
    <source>
        <dbReference type="ARBA" id="ARBA00022692"/>
    </source>
</evidence>
<evidence type="ECO:0000256" key="4">
    <source>
        <dbReference type="ARBA" id="ARBA00022989"/>
    </source>
</evidence>
<sequence length="433" mass="45056">MRGLPRVDARLRPSRPARRLLVWGGYALVLALAPLAFDSSLALTVLSQIGITIIACLAFNMLLGQGGMLSFGHAVYSGLGAFCAIHALNLVAEGRWALPVSLIPLVGGAGGLVSAALLGWVTTKKAGTPFAMITLGIGELVAAMALMFPGFFGGEGGISGNRVVGAPLAGISFGPQWQVYALIALYCFACTVAMYAFTQTPLGRMLNAVRDNPERVEFIGYSTRRVRYLAFVASGFFMGIAGGLAALNFEIVTAEVVGSARSGAYLLFTFLGGAAYFFGPIIGAVLMVLSGVLLSELTRAWLLYLGLVFLFMVMAAPGGIASLVVANLRLAAAGRLRPLAASYLALGGLALAMLAGAGAMVEMVYHLQLEAASGPTTRFAGLTLDAGSADAWVGSGLLLLSAAALFELARRRLAVQWDAAQRAIEAQAQEAAR</sequence>
<evidence type="ECO:0000256" key="6">
    <source>
        <dbReference type="SAM" id="Phobius"/>
    </source>
</evidence>
<dbReference type="PANTHER" id="PTHR30482">
    <property type="entry name" value="HIGH-AFFINITY BRANCHED-CHAIN AMINO ACID TRANSPORT SYSTEM PERMEASE"/>
    <property type="match status" value="1"/>
</dbReference>
<feature type="transmembrane region" description="Helical" evidence="6">
    <location>
        <begin position="177"/>
        <end position="197"/>
    </location>
</feature>
<evidence type="ECO:0000313" key="8">
    <source>
        <dbReference type="Proteomes" id="UP000295106"/>
    </source>
</evidence>
<feature type="transmembrane region" description="Helical" evidence="6">
    <location>
        <begin position="301"/>
        <end position="328"/>
    </location>
</feature>
<protein>
    <submittedName>
        <fullName evidence="7">Amino acid/amide ABC transporter membrane protein 2 (HAAT family)</fullName>
    </submittedName>
</protein>
<evidence type="ECO:0000256" key="5">
    <source>
        <dbReference type="ARBA" id="ARBA00023136"/>
    </source>
</evidence>
<proteinExistence type="predicted"/>
<comment type="caution">
    <text evidence="7">The sequence shown here is derived from an EMBL/GenBank/DDBJ whole genome shotgun (WGS) entry which is preliminary data.</text>
</comment>
<evidence type="ECO:0000256" key="1">
    <source>
        <dbReference type="ARBA" id="ARBA00004651"/>
    </source>
</evidence>
<evidence type="ECO:0000313" key="7">
    <source>
        <dbReference type="EMBL" id="TCP04306.1"/>
    </source>
</evidence>
<dbReference type="EMBL" id="SLXD01000002">
    <property type="protein sequence ID" value="TCP04306.1"/>
    <property type="molecule type" value="Genomic_DNA"/>
</dbReference>
<feature type="transmembrane region" description="Helical" evidence="6">
    <location>
        <begin position="74"/>
        <end position="92"/>
    </location>
</feature>
<dbReference type="InterPro" id="IPR001851">
    <property type="entry name" value="ABC_transp_permease"/>
</dbReference>
<keyword evidence="2" id="KW-1003">Cell membrane</keyword>
<gene>
    <name evidence="7" type="ORF">EV684_10256</name>
</gene>
<dbReference type="InterPro" id="IPR043428">
    <property type="entry name" value="LivM-like"/>
</dbReference>
<dbReference type="GO" id="GO:0015658">
    <property type="term" value="F:branched-chain amino acid transmembrane transporter activity"/>
    <property type="evidence" value="ECO:0007669"/>
    <property type="project" value="InterPro"/>
</dbReference>
<feature type="transmembrane region" description="Helical" evidence="6">
    <location>
        <begin position="20"/>
        <end position="37"/>
    </location>
</feature>
<feature type="transmembrane region" description="Helical" evidence="6">
    <location>
        <begin position="43"/>
        <end position="62"/>
    </location>
</feature>
<comment type="subcellular location">
    <subcellularLocation>
        <location evidence="1">Cell membrane</location>
        <topology evidence="1">Multi-pass membrane protein</topology>
    </subcellularLocation>
</comment>
<evidence type="ECO:0000256" key="2">
    <source>
        <dbReference type="ARBA" id="ARBA00022475"/>
    </source>
</evidence>
<feature type="transmembrane region" description="Helical" evidence="6">
    <location>
        <begin position="98"/>
        <end position="118"/>
    </location>
</feature>